<sequence>MIRRLTTALAVSLALASIAAPAMAQTEFRSAAPQNFSSQELLRYGLDAATTERAIDLQNQGYDIRVLSQAEAANYQAGMTDNQWLLIGILAGVIVIAVAVG</sequence>
<evidence type="ECO:0000256" key="2">
    <source>
        <dbReference type="SAM" id="SignalP"/>
    </source>
</evidence>
<accession>A0A1B1AH19</accession>
<keyword evidence="1" id="KW-0472">Membrane</keyword>
<evidence type="ECO:0000313" key="3">
    <source>
        <dbReference type="EMBL" id="ANP45845.1"/>
    </source>
</evidence>
<dbReference type="InParanoid" id="A0A1B1AH19"/>
<dbReference type="KEGG" id="cbot:ATE48_07855"/>
<keyword evidence="1" id="KW-0812">Transmembrane</keyword>
<evidence type="ECO:0000256" key="1">
    <source>
        <dbReference type="SAM" id="Phobius"/>
    </source>
</evidence>
<dbReference type="STRING" id="1759059.ATE48_07855"/>
<gene>
    <name evidence="3" type="ORF">ATE48_07855</name>
</gene>
<dbReference type="Proteomes" id="UP000092498">
    <property type="component" value="Chromosome"/>
</dbReference>
<feature type="chain" id="PRO_5008518798" description="PA2779 family protein" evidence="2">
    <location>
        <begin position="25"/>
        <end position="101"/>
    </location>
</feature>
<dbReference type="RefSeq" id="WP_066769851.1">
    <property type="nucleotide sequence ID" value="NZ_CP013244.1"/>
</dbReference>
<evidence type="ECO:0000313" key="4">
    <source>
        <dbReference type="Proteomes" id="UP000092498"/>
    </source>
</evidence>
<dbReference type="AlphaFoldDB" id="A0A1B1AH19"/>
<keyword evidence="2" id="KW-0732">Signal</keyword>
<reference evidence="3 4" key="1">
    <citation type="submission" date="2015-11" db="EMBL/GenBank/DDBJ databases">
        <title>Whole-Genome Sequence of Candidatus Oderbacter manganicum from the National Park Lower Oder Valley, Germany.</title>
        <authorList>
            <person name="Braun B."/>
            <person name="Liere K."/>
            <person name="Szewzyk U."/>
        </authorList>
    </citation>
    <scope>NUCLEOTIDE SEQUENCE [LARGE SCALE GENOMIC DNA]</scope>
    <source>
        <strain evidence="3 4">OTSz_A_272</strain>
    </source>
</reference>
<dbReference type="OrthoDB" id="9982665at2"/>
<feature type="signal peptide" evidence="2">
    <location>
        <begin position="1"/>
        <end position="24"/>
    </location>
</feature>
<feature type="transmembrane region" description="Helical" evidence="1">
    <location>
        <begin position="83"/>
        <end position="100"/>
    </location>
</feature>
<name>A0A1B1AH19_9PROT</name>
<proteinExistence type="predicted"/>
<protein>
    <recommendedName>
        <fullName evidence="5">PA2779 family protein</fullName>
    </recommendedName>
</protein>
<keyword evidence="1" id="KW-1133">Transmembrane helix</keyword>
<dbReference type="EMBL" id="CP013244">
    <property type="protein sequence ID" value="ANP45845.1"/>
    <property type="molecule type" value="Genomic_DNA"/>
</dbReference>
<evidence type="ECO:0008006" key="5">
    <source>
        <dbReference type="Google" id="ProtNLM"/>
    </source>
</evidence>
<organism evidence="3 4">
    <name type="scientific">Candidatus Viadribacter manganicus</name>
    <dbReference type="NCBI Taxonomy" id="1759059"/>
    <lineage>
        <taxon>Bacteria</taxon>
        <taxon>Pseudomonadati</taxon>
        <taxon>Pseudomonadota</taxon>
        <taxon>Alphaproteobacteria</taxon>
        <taxon>Hyphomonadales</taxon>
        <taxon>Hyphomonadaceae</taxon>
        <taxon>Candidatus Viadribacter</taxon>
    </lineage>
</organism>
<keyword evidence="4" id="KW-1185">Reference proteome</keyword>